<dbReference type="Pfam" id="PF23410">
    <property type="entry name" value="Beta-prop_VPS8"/>
    <property type="match status" value="1"/>
</dbReference>
<dbReference type="PANTHER" id="PTHR12616:SF8">
    <property type="entry name" value="VACUOLAR PROTEIN SORTING-ASSOCIATED PROTEIN 8 HOMOLOG"/>
    <property type="match status" value="1"/>
</dbReference>
<dbReference type="GO" id="GO:0005770">
    <property type="term" value="C:late endosome"/>
    <property type="evidence" value="ECO:0007669"/>
    <property type="project" value="TreeGrafter"/>
</dbReference>
<feature type="domain" description="Vacuolar protein sorting-associated protein 8 central" evidence="2">
    <location>
        <begin position="535"/>
        <end position="740"/>
    </location>
</feature>
<dbReference type="Pfam" id="PF23413">
    <property type="entry name" value="zf_RING_Vps8_fungal"/>
    <property type="match status" value="1"/>
</dbReference>
<reference evidence="4" key="1">
    <citation type="submission" date="2018-06" db="EMBL/GenBank/DDBJ databases">
        <authorList>
            <person name="Guldener U."/>
        </authorList>
    </citation>
    <scope>NUCLEOTIDE SEQUENCE [LARGE SCALE GENOMIC DNA]</scope>
    <source>
        <strain evidence="4">UTAD17</strain>
    </source>
</reference>
<dbReference type="GO" id="GO:0034058">
    <property type="term" value="P:endosomal vesicle fusion"/>
    <property type="evidence" value="ECO:0007669"/>
    <property type="project" value="TreeGrafter"/>
</dbReference>
<dbReference type="InterPro" id="IPR015943">
    <property type="entry name" value="WD40/YVTN_repeat-like_dom_sf"/>
</dbReference>
<evidence type="ECO:0000256" key="1">
    <source>
        <dbReference type="ARBA" id="ARBA00009422"/>
    </source>
</evidence>
<dbReference type="Proteomes" id="UP000262825">
    <property type="component" value="Unassembled WGS sequence"/>
</dbReference>
<dbReference type="InterPro" id="IPR025941">
    <property type="entry name" value="Vps8_central_dom"/>
</dbReference>
<protein>
    <recommendedName>
        <fullName evidence="2">Vacuolar protein sorting-associated protein 8 central domain-containing protein</fullName>
    </recommendedName>
</protein>
<dbReference type="GO" id="GO:0030897">
    <property type="term" value="C:HOPS complex"/>
    <property type="evidence" value="ECO:0007669"/>
    <property type="project" value="TreeGrafter"/>
</dbReference>
<name>A0A376BB14_9ASCO</name>
<dbReference type="PANTHER" id="PTHR12616">
    <property type="entry name" value="VACUOLAR PROTEIN SORTING VPS41"/>
    <property type="match status" value="1"/>
</dbReference>
<comment type="similarity">
    <text evidence="1">Belongs to the VPS8 family.</text>
</comment>
<evidence type="ECO:0000259" key="2">
    <source>
        <dbReference type="Pfam" id="PF12816"/>
    </source>
</evidence>
<dbReference type="Pfam" id="PF12816">
    <property type="entry name" value="TPR_Vps8"/>
    <property type="match status" value="1"/>
</dbReference>
<dbReference type="InterPro" id="IPR036322">
    <property type="entry name" value="WD40_repeat_dom_sf"/>
</dbReference>
<accession>A0A376BB14</accession>
<dbReference type="VEuPathDB" id="FungiDB:SCODWIG_03552"/>
<organism evidence="3 4">
    <name type="scientific">Saccharomycodes ludwigii</name>
    <dbReference type="NCBI Taxonomy" id="36035"/>
    <lineage>
        <taxon>Eukaryota</taxon>
        <taxon>Fungi</taxon>
        <taxon>Dikarya</taxon>
        <taxon>Ascomycota</taxon>
        <taxon>Saccharomycotina</taxon>
        <taxon>Saccharomycetes</taxon>
        <taxon>Saccharomycodales</taxon>
        <taxon>Saccharomycodaceae</taxon>
        <taxon>Saccharomycodes</taxon>
    </lineage>
</organism>
<evidence type="ECO:0000313" key="4">
    <source>
        <dbReference type="Proteomes" id="UP000262825"/>
    </source>
</evidence>
<dbReference type="InterPro" id="IPR045111">
    <property type="entry name" value="Vps41/Vps8"/>
</dbReference>
<gene>
    <name evidence="3" type="ORF">SCODWIG_03552</name>
</gene>
<keyword evidence="4" id="KW-1185">Reference proteome</keyword>
<dbReference type="SUPFAM" id="SSF50978">
    <property type="entry name" value="WD40 repeat-like"/>
    <property type="match status" value="1"/>
</dbReference>
<dbReference type="Gene3D" id="2.130.10.10">
    <property type="entry name" value="YVTN repeat-like/Quinoprotein amine dehydrogenase"/>
    <property type="match status" value="1"/>
</dbReference>
<dbReference type="EMBL" id="UFAJ01000896">
    <property type="protein sequence ID" value="SSD61791.1"/>
    <property type="molecule type" value="Genomic_DNA"/>
</dbReference>
<proteinExistence type="inferred from homology"/>
<evidence type="ECO:0000313" key="3">
    <source>
        <dbReference type="EMBL" id="SSD61791.1"/>
    </source>
</evidence>
<dbReference type="GO" id="GO:0006623">
    <property type="term" value="P:protein targeting to vacuole"/>
    <property type="evidence" value="ECO:0007669"/>
    <property type="project" value="InterPro"/>
</dbReference>
<sequence>MENNDQQPRGKLGMFDISFKSNWEDKYLLKQDDTDSEQQSCQANSNHLLSMDNDEQYSLPITTKWVDLAKVYENMYGILEFPPPTTIFTSSRCIALGTSKGHVLIYNYSQFITHVLVPEDQEFRSPITMINLSHDGTYLAAACKSGDIFLWDLNRPPEPTSREESFEKILSILHIVEHRNSEILSLEFLSNKHTGIVVSDNKFRMLYHKGFRNGLWKLKYTTAEIPTESQNLGNDRILVTKALPFPYKIRGECIEDIVAILDLNSVKILSFKKANLILFYKTFDTPMRSVGDLLWNIEDDGGKSLYVSRDSSVYLFKFAVDETSLGSGFTLKSTKKFEHAECVEKLSLINKYMVSLLTSSGKIELLDMYLCDPAKIASRIDIAKFYLLQPLKLCVSSINSQIALLTNSSLKMAKFNTWSETILSCLQQGNMSMALQILMELSSENCTSFRMILKLDNDPRIIKKELNRTFESLSLAIIDHLSKQDINDSDRSHSTAQLDKIFGEIIEIDSKLNPREMPIIEHLTEKELSDEMETVFLSKLVTFLEHGSLNKVFLPPLTVKKIINYYVGGMNTKDTNLAHILSCLVFKLDPVCYDIDQLIKCLNKIGAWDLILYFWPNVFNDFVSPFIELLSELVSPRGTFFKGASHEELQYLLFQYLYYSLSGLRFPNSQTLTEEEATTVKTALYGVIFNGSTIRWPQASNEKLCVFSKDYGEHEPAYPYFKFLLQLDPLKCLALLNCLFEDSYFNGMDSSEFGTTESRQTIIDILLGIVNSSEDLDENIAKLISVFISTNYPKYQQFIRISTRNCHVLIKNLCKNNIYKQDSELGVECLLSMKKVHFDLEKYIPIFSEKGFTRVLFSIYRSEHKYVNCLKLYFQLDSPNVFGVHLIPLLEEAFLYLNTDPIEKQLLIDSLLVNFAKCISVNASQFAVVLCKYCPSACAHITKTLEPISDDDKIKFLRKVLEYEGVSIISNKLLSLYIQSLCKDSKYEKELNVVLSSMDLKTTDIKELFDILKEHQKYTCLFDVMFKLHFYPKIIDESEICFKDYFGDEKSCSTLSKDILERLYSRGLAACIEACSMELWSRFLLIFFSAYHMLGVTDICTEEKRNFCMEAIQQIILTLSLNGENETIDKGTEQITEGVLDKKNLMLTSVLTKVLENSEFILSKISKVRPILQSIFINYTIEQISAQLILRIFNSDSKILTDNYQRYSLKGWMLLNRECFACGEVLYGPDIDREVIINWLKTEGQKLTAKDEILQSEDLDLIVFHCLHGFHKQCLKKLGQNNGKYKCLQCIP</sequence>